<protein>
    <submittedName>
        <fullName evidence="1">Uncharacterized protein</fullName>
    </submittedName>
</protein>
<evidence type="ECO:0000313" key="4">
    <source>
        <dbReference type="Proteomes" id="UP000491168"/>
    </source>
</evidence>
<reference evidence="3 4" key="1">
    <citation type="journal article" date="2019" name="Nat. Med.">
        <title>A library of human gut bacterial isolates paired with longitudinal multiomics data enables mechanistic microbiome research.</title>
        <authorList>
            <person name="Poyet M."/>
            <person name="Groussin M."/>
            <person name="Gibbons S.M."/>
            <person name="Avila-Pacheco J."/>
            <person name="Jiang X."/>
            <person name="Kearney S.M."/>
            <person name="Perrotta A.R."/>
            <person name="Berdy B."/>
            <person name="Zhao S."/>
            <person name="Lieberman T.D."/>
            <person name="Swanson P.K."/>
            <person name="Smith M."/>
            <person name="Roesemann S."/>
            <person name="Alexander J.E."/>
            <person name="Rich S.A."/>
            <person name="Livny J."/>
            <person name="Vlamakis H."/>
            <person name="Clish C."/>
            <person name="Bullock K."/>
            <person name="Deik A."/>
            <person name="Scott J."/>
            <person name="Pierce K.A."/>
            <person name="Xavier R.J."/>
            <person name="Alm E.J."/>
        </authorList>
    </citation>
    <scope>NUCLEOTIDE SEQUENCE [LARGE SCALE GENOMIC DNA]</scope>
    <source>
        <strain evidence="2 3">BIOML-A19</strain>
        <strain evidence="1 4">BIOML-A21</strain>
    </source>
</reference>
<dbReference type="EMBL" id="VVYF01000022">
    <property type="protein sequence ID" value="KAA5487594.1"/>
    <property type="molecule type" value="Genomic_DNA"/>
</dbReference>
<comment type="caution">
    <text evidence="1">The sequence shown here is derived from an EMBL/GenBank/DDBJ whole genome shotgun (WGS) entry which is preliminary data.</text>
</comment>
<gene>
    <name evidence="2" type="ORF">F2Y31_01405</name>
    <name evidence="1" type="ORF">F2Y35_19295</name>
</gene>
<dbReference type="RefSeq" id="WP_149882272.1">
    <property type="nucleotide sequence ID" value="NZ_CACRTB010000007.1"/>
</dbReference>
<sequence length="85" mass="9738">MSLRRLGKALIGVRKNRNENSVVKPHYISRRAGKHEKTSKESYITLPLSLDCHSRGDFLPWLWKDLSTPVTNTYHGRGKLTIPPL</sequence>
<evidence type="ECO:0000313" key="1">
    <source>
        <dbReference type="EMBL" id="KAA5487594.1"/>
    </source>
</evidence>
<dbReference type="Proteomes" id="UP000491168">
    <property type="component" value="Unassembled WGS sequence"/>
</dbReference>
<name>A0A6A1K3L9_9BACE</name>
<dbReference type="Proteomes" id="UP000368418">
    <property type="component" value="Unassembled WGS sequence"/>
</dbReference>
<proteinExistence type="predicted"/>
<accession>A0A6A1K3L9</accession>
<evidence type="ECO:0000313" key="2">
    <source>
        <dbReference type="EMBL" id="KAA5503927.1"/>
    </source>
</evidence>
<dbReference type="EMBL" id="VVYD01000001">
    <property type="protein sequence ID" value="KAA5503927.1"/>
    <property type="molecule type" value="Genomic_DNA"/>
</dbReference>
<dbReference type="AlphaFoldDB" id="A0A6A1K3L9"/>
<organism evidence="1 4">
    <name type="scientific">Bacteroides caccae</name>
    <dbReference type="NCBI Taxonomy" id="47678"/>
    <lineage>
        <taxon>Bacteria</taxon>
        <taxon>Pseudomonadati</taxon>
        <taxon>Bacteroidota</taxon>
        <taxon>Bacteroidia</taxon>
        <taxon>Bacteroidales</taxon>
        <taxon>Bacteroidaceae</taxon>
        <taxon>Bacteroides</taxon>
    </lineage>
</organism>
<evidence type="ECO:0000313" key="3">
    <source>
        <dbReference type="Proteomes" id="UP000368418"/>
    </source>
</evidence>